<comment type="caution">
    <text evidence="15">The sequence shown here is derived from an EMBL/GenBank/DDBJ whole genome shotgun (WGS) entry which is preliminary data.</text>
</comment>
<dbReference type="InterPro" id="IPR039606">
    <property type="entry name" value="Phytol/farnesol_kinase"/>
</dbReference>
<evidence type="ECO:0000256" key="1">
    <source>
        <dbReference type="ARBA" id="ARBA00004508"/>
    </source>
</evidence>
<keyword evidence="10 14" id="KW-0472">Membrane</keyword>
<dbReference type="GO" id="GO:0010189">
    <property type="term" value="P:vitamin E biosynthetic process"/>
    <property type="evidence" value="ECO:0007669"/>
    <property type="project" value="TreeGrafter"/>
</dbReference>
<keyword evidence="9 14" id="KW-1133">Transmembrane helix</keyword>
<comment type="pathway">
    <text evidence="11">Cofactor biosynthesis; tocopherol biosynthesis.</text>
</comment>
<dbReference type="EMBL" id="NKXS01010454">
    <property type="protein sequence ID" value="PIM97227.1"/>
    <property type="molecule type" value="Genomic_DNA"/>
</dbReference>
<feature type="transmembrane region" description="Helical" evidence="14">
    <location>
        <begin position="133"/>
        <end position="155"/>
    </location>
</feature>
<comment type="similarity">
    <text evidence="2">Belongs to the polyprenol kinase family.</text>
</comment>
<keyword evidence="8" id="KW-0809">Transit peptide</keyword>
<name>A0A2G9FVX9_9LAMI</name>
<protein>
    <recommendedName>
        <fullName evidence="12">phytol kinase</fullName>
        <ecNumber evidence="12">2.7.1.182</ecNumber>
    </recommendedName>
</protein>
<evidence type="ECO:0000256" key="3">
    <source>
        <dbReference type="ARBA" id="ARBA00022528"/>
    </source>
</evidence>
<evidence type="ECO:0000256" key="11">
    <source>
        <dbReference type="ARBA" id="ARBA00024015"/>
    </source>
</evidence>
<evidence type="ECO:0000256" key="10">
    <source>
        <dbReference type="ARBA" id="ARBA00023136"/>
    </source>
</evidence>
<reference evidence="16" key="1">
    <citation type="journal article" date="2018" name="Gigascience">
        <title>Genome assembly of the Pink Ipe (Handroanthus impetiginosus, Bignoniaceae), a highly valued, ecologically keystone Neotropical timber forest tree.</title>
        <authorList>
            <person name="Silva-Junior O.B."/>
            <person name="Grattapaglia D."/>
            <person name="Novaes E."/>
            <person name="Collevatti R.G."/>
        </authorList>
    </citation>
    <scope>NUCLEOTIDE SEQUENCE [LARGE SCALE GENOMIC DNA]</scope>
    <source>
        <strain evidence="16">cv. UFG-1</strain>
    </source>
</reference>
<evidence type="ECO:0000256" key="9">
    <source>
        <dbReference type="ARBA" id="ARBA00022989"/>
    </source>
</evidence>
<dbReference type="STRING" id="429701.A0A2G9FVX9"/>
<sequence>MACAATISLGVPATTAVLSSRHFLRRLVAAPSSNLSFFPAALPAHFLIKPRGFRCPSAAAVFSATAGVGGAVLQDAGATALVVGGAYSLVSTFDNLTRRKIIEQVSLSCLCIADIMGRRFGSIKIPYNPQKSFAGSISMFLFGFLVSTSMLYYYAVLGYIQLDWLQTIERVALVAFVATVVESLPTNGIVDDNISVPLTSMVISFLLFGY</sequence>
<proteinExistence type="inferred from homology"/>
<keyword evidence="5 15" id="KW-0808">Transferase</keyword>
<dbReference type="Proteomes" id="UP000231279">
    <property type="component" value="Unassembled WGS sequence"/>
</dbReference>
<dbReference type="PANTHER" id="PTHR32523">
    <property type="entry name" value="PHYTOL KINASE 1, CHLOROPLASTIC"/>
    <property type="match status" value="1"/>
</dbReference>
<dbReference type="EC" id="2.7.1.182" evidence="12"/>
<dbReference type="GO" id="GO:0010276">
    <property type="term" value="F:phytol kinase activity"/>
    <property type="evidence" value="ECO:0007669"/>
    <property type="project" value="UniProtKB-EC"/>
</dbReference>
<gene>
    <name evidence="15" type="ORF">CDL12_30305</name>
</gene>
<comment type="subcellular location">
    <subcellularLocation>
        <location evidence="1">Plastid</location>
        <location evidence="1">Chloroplast membrane</location>
        <topology evidence="1">Multi-pass membrane protein</topology>
    </subcellularLocation>
</comment>
<keyword evidence="4" id="KW-0934">Plastid</keyword>
<evidence type="ECO:0000256" key="4">
    <source>
        <dbReference type="ARBA" id="ARBA00022640"/>
    </source>
</evidence>
<organism evidence="15 16">
    <name type="scientific">Handroanthus impetiginosus</name>
    <dbReference type="NCBI Taxonomy" id="429701"/>
    <lineage>
        <taxon>Eukaryota</taxon>
        <taxon>Viridiplantae</taxon>
        <taxon>Streptophyta</taxon>
        <taxon>Embryophyta</taxon>
        <taxon>Tracheophyta</taxon>
        <taxon>Spermatophyta</taxon>
        <taxon>Magnoliopsida</taxon>
        <taxon>eudicotyledons</taxon>
        <taxon>Gunneridae</taxon>
        <taxon>Pentapetalae</taxon>
        <taxon>asterids</taxon>
        <taxon>lamiids</taxon>
        <taxon>Lamiales</taxon>
        <taxon>Bignoniaceae</taxon>
        <taxon>Crescentiina</taxon>
        <taxon>Tabebuia alliance</taxon>
        <taxon>Handroanthus</taxon>
    </lineage>
</organism>
<dbReference type="PANTHER" id="PTHR32523:SF8">
    <property type="entry name" value="DOLICHOL KINASE"/>
    <property type="match status" value="1"/>
</dbReference>
<evidence type="ECO:0000256" key="2">
    <source>
        <dbReference type="ARBA" id="ARBA00010794"/>
    </source>
</evidence>
<dbReference type="GO" id="GO:0031969">
    <property type="term" value="C:chloroplast membrane"/>
    <property type="evidence" value="ECO:0007669"/>
    <property type="project" value="UniProtKB-SubCell"/>
</dbReference>
<evidence type="ECO:0000256" key="8">
    <source>
        <dbReference type="ARBA" id="ARBA00022946"/>
    </source>
</evidence>
<evidence type="ECO:0000313" key="16">
    <source>
        <dbReference type="Proteomes" id="UP000231279"/>
    </source>
</evidence>
<evidence type="ECO:0000256" key="13">
    <source>
        <dbReference type="ARBA" id="ARBA00048889"/>
    </source>
</evidence>
<evidence type="ECO:0000256" key="5">
    <source>
        <dbReference type="ARBA" id="ARBA00022679"/>
    </source>
</evidence>
<comment type="catalytic activity">
    <reaction evidence="13">
        <text>phytol + CTP = phytyl phosphate + CDP + H(+)</text>
        <dbReference type="Rhea" id="RHEA:38055"/>
        <dbReference type="ChEBI" id="CHEBI:15378"/>
        <dbReference type="ChEBI" id="CHEBI:17327"/>
        <dbReference type="ChEBI" id="CHEBI:37563"/>
        <dbReference type="ChEBI" id="CHEBI:58069"/>
        <dbReference type="ChEBI" id="CHEBI:75483"/>
        <dbReference type="EC" id="2.7.1.182"/>
    </reaction>
</comment>
<dbReference type="OrthoDB" id="5673at2759"/>
<keyword evidence="16" id="KW-1185">Reference proteome</keyword>
<dbReference type="AlphaFoldDB" id="A0A2G9FVX9"/>
<evidence type="ECO:0000256" key="6">
    <source>
        <dbReference type="ARBA" id="ARBA00022692"/>
    </source>
</evidence>
<accession>A0A2G9FVX9</accession>
<keyword evidence="3" id="KW-0150">Chloroplast</keyword>
<evidence type="ECO:0000256" key="14">
    <source>
        <dbReference type="SAM" id="Phobius"/>
    </source>
</evidence>
<evidence type="ECO:0000256" key="7">
    <source>
        <dbReference type="ARBA" id="ARBA00022777"/>
    </source>
</evidence>
<evidence type="ECO:0000256" key="12">
    <source>
        <dbReference type="ARBA" id="ARBA00039024"/>
    </source>
</evidence>
<keyword evidence="6 14" id="KW-0812">Transmembrane</keyword>
<keyword evidence="7 15" id="KW-0418">Kinase</keyword>
<evidence type="ECO:0000313" key="15">
    <source>
        <dbReference type="EMBL" id="PIM97227.1"/>
    </source>
</evidence>